<feature type="region of interest" description="Disordered" evidence="7">
    <location>
        <begin position="127"/>
        <end position="166"/>
    </location>
</feature>
<sequence length="609" mass="67393">MTSELESSLTSMDWLPQLTMQAAIRKADAQNAHGPGMGKKSALLDPNTTLDQEEVQQHKDGKPPYSYASLITFAINSSPKKKMTLSEIYQWICDNFPYYREAGSGWKNSIRHNLSLNKCFLKVPRSKDDPGKGSYWAIDTNPKEDALPTRPKKRPRSGERASTPYSLESESLGMECMISGSASPTLAINTVTNKVALYNTDQEGSDSPRSSLNNSLSDQSLASVNLNSVGSVHSYTPVTSHPEPVSQSMSLQQPPQSQYNMPDRDKQLLFSEFEDLSASFRSLYKSVFEQSFSQQGLMGIPADSSQQTHTSCSYQHSPSGTISSQNSLSNNQSNSHPNSHSTNSGQVPLSHPAQAHPGHGSPHAQHLSQHGGPHNQHSQHAQHSQHSQHPQHQQHSQHPQHQHQSLSHQPHPTQQQMACNTGLLSDWYPNLDALKESCRIASSYNWADVDLSPYQGLRESMRQAELNNWSLEPTQIADLCSSINQFFARTGVIQPQGEVQPPVCHGSMHTNKPSQHLNAVPAWIETGMGGLDGALNDQAEAGIMKESERKNDRRTLRFNWSMAADGCLSLFLPVKWEFFLPNIVKCLLKGGPSIVWAFGLLLYGLYLTI</sequence>
<dbReference type="InterPro" id="IPR036390">
    <property type="entry name" value="WH_DNA-bd_sf"/>
</dbReference>
<comment type="subcellular location">
    <subcellularLocation>
        <location evidence="1 6">Nucleus</location>
    </subcellularLocation>
</comment>
<keyword evidence="2" id="KW-0805">Transcription regulation</keyword>
<feature type="region of interest" description="Disordered" evidence="7">
    <location>
        <begin position="233"/>
        <end position="262"/>
    </location>
</feature>
<evidence type="ECO:0000256" key="2">
    <source>
        <dbReference type="ARBA" id="ARBA00023015"/>
    </source>
</evidence>
<dbReference type="SMART" id="SM00339">
    <property type="entry name" value="FH"/>
    <property type="match status" value="1"/>
</dbReference>
<dbReference type="InterPro" id="IPR001766">
    <property type="entry name" value="Fork_head_dom"/>
</dbReference>
<dbReference type="Bgee" id="ENSACLG00000015068">
    <property type="expression patterns" value="Expressed in muscle tissue and 6 other cell types or tissues"/>
</dbReference>
<evidence type="ECO:0000256" key="3">
    <source>
        <dbReference type="ARBA" id="ARBA00023125"/>
    </source>
</evidence>
<keyword evidence="3 6" id="KW-0238">DNA-binding</keyword>
<gene>
    <name evidence="9" type="primary">FOXJ3</name>
</gene>
<evidence type="ECO:0000256" key="7">
    <source>
        <dbReference type="SAM" id="MobiDB-lite"/>
    </source>
</evidence>
<dbReference type="PROSITE" id="PS00657">
    <property type="entry name" value="FORK_HEAD_1"/>
    <property type="match status" value="1"/>
</dbReference>
<feature type="compositionally biased region" description="Polar residues" evidence="7">
    <location>
        <begin position="303"/>
        <end position="322"/>
    </location>
</feature>
<reference evidence="9" key="3">
    <citation type="submission" date="2025-08" db="UniProtKB">
        <authorList>
            <consortium name="Ensembl"/>
        </authorList>
    </citation>
    <scope>IDENTIFICATION</scope>
</reference>
<evidence type="ECO:0000313" key="9">
    <source>
        <dbReference type="Ensembl" id="ENSACLP00000022301.2"/>
    </source>
</evidence>
<dbReference type="PANTHER" id="PTHR46078">
    <property type="entry name" value="FORKHEAD BOX PROTEIN J2 FAMILY MEMBER"/>
    <property type="match status" value="1"/>
</dbReference>
<reference evidence="10" key="2">
    <citation type="submission" date="2023-03" db="EMBL/GenBank/DDBJ databases">
        <authorList>
            <consortium name="Wellcome Sanger Institute Data Sharing"/>
        </authorList>
    </citation>
    <scope>NUCLEOTIDE SEQUENCE [LARGE SCALE GENOMIC DNA]</scope>
</reference>
<dbReference type="GeneTree" id="ENSGT00940000160362"/>
<dbReference type="PANTHER" id="PTHR46078:SF5">
    <property type="entry name" value="FORKHEAD BOX J3"/>
    <property type="match status" value="1"/>
</dbReference>
<evidence type="ECO:0000256" key="4">
    <source>
        <dbReference type="ARBA" id="ARBA00023163"/>
    </source>
</evidence>
<accession>A0A3P8PZ34</accession>
<feature type="region of interest" description="Disordered" evidence="7">
    <location>
        <begin position="299"/>
        <end position="415"/>
    </location>
</feature>
<dbReference type="FunFam" id="1.10.10.10:FF:000088">
    <property type="entry name" value="Forkhead box protein J3"/>
    <property type="match status" value="1"/>
</dbReference>
<dbReference type="GO" id="GO:0005634">
    <property type="term" value="C:nucleus"/>
    <property type="evidence" value="ECO:0007669"/>
    <property type="project" value="UniProtKB-SubCell"/>
</dbReference>
<feature type="compositionally biased region" description="Low complexity" evidence="7">
    <location>
        <begin position="373"/>
        <end position="415"/>
    </location>
</feature>
<proteinExistence type="predicted"/>
<keyword evidence="5 6" id="KW-0539">Nucleus</keyword>
<dbReference type="Ensembl" id="ENSACLT00000022818.2">
    <property type="protein sequence ID" value="ENSACLP00000022301.2"/>
    <property type="gene ID" value="ENSACLG00000015068.2"/>
</dbReference>
<evidence type="ECO:0000256" key="6">
    <source>
        <dbReference type="PROSITE-ProRule" id="PRU00089"/>
    </source>
</evidence>
<dbReference type="CDD" id="cd20052">
    <property type="entry name" value="FH_FOXJ3"/>
    <property type="match status" value="1"/>
</dbReference>
<evidence type="ECO:0000256" key="1">
    <source>
        <dbReference type="ARBA" id="ARBA00004123"/>
    </source>
</evidence>
<dbReference type="PROSITE" id="PS50039">
    <property type="entry name" value="FORK_HEAD_3"/>
    <property type="match status" value="1"/>
</dbReference>
<evidence type="ECO:0000259" key="8">
    <source>
        <dbReference type="PROSITE" id="PS50039"/>
    </source>
</evidence>
<dbReference type="InterPro" id="IPR045912">
    <property type="entry name" value="FOXJ2/3-like"/>
</dbReference>
<dbReference type="GO" id="GO:0000981">
    <property type="term" value="F:DNA-binding transcription factor activity, RNA polymerase II-specific"/>
    <property type="evidence" value="ECO:0007669"/>
    <property type="project" value="TreeGrafter"/>
</dbReference>
<dbReference type="AlphaFoldDB" id="A0A3P8PZ34"/>
<dbReference type="Proteomes" id="UP000265100">
    <property type="component" value="Chromosome 5"/>
</dbReference>
<reference evidence="9 10" key="1">
    <citation type="submission" date="2018-05" db="EMBL/GenBank/DDBJ databases">
        <authorList>
            <person name="Datahose"/>
        </authorList>
    </citation>
    <scope>NUCLEOTIDE SEQUENCE</scope>
</reference>
<reference evidence="9" key="4">
    <citation type="submission" date="2025-09" db="UniProtKB">
        <authorList>
            <consortium name="Ensembl"/>
        </authorList>
    </citation>
    <scope>IDENTIFICATION</scope>
</reference>
<dbReference type="SUPFAM" id="SSF46785">
    <property type="entry name" value="Winged helix' DNA-binding domain"/>
    <property type="match status" value="1"/>
</dbReference>
<dbReference type="Pfam" id="PF00250">
    <property type="entry name" value="Forkhead"/>
    <property type="match status" value="1"/>
</dbReference>
<protein>
    <recommendedName>
        <fullName evidence="8">Fork-head domain-containing protein</fullName>
    </recommendedName>
</protein>
<evidence type="ECO:0000256" key="5">
    <source>
        <dbReference type="ARBA" id="ARBA00023242"/>
    </source>
</evidence>
<feature type="DNA-binding region" description="Fork-head" evidence="6">
    <location>
        <begin position="62"/>
        <end position="157"/>
    </location>
</feature>
<dbReference type="GO" id="GO:0000978">
    <property type="term" value="F:RNA polymerase II cis-regulatory region sequence-specific DNA binding"/>
    <property type="evidence" value="ECO:0007669"/>
    <property type="project" value="TreeGrafter"/>
</dbReference>
<dbReference type="InterPro" id="IPR030456">
    <property type="entry name" value="TF_fork_head_CS_2"/>
</dbReference>
<dbReference type="Gene3D" id="1.10.10.10">
    <property type="entry name" value="Winged helix-like DNA-binding domain superfamily/Winged helix DNA-binding domain"/>
    <property type="match status" value="1"/>
</dbReference>
<keyword evidence="4" id="KW-0804">Transcription</keyword>
<feature type="compositionally biased region" description="Low complexity" evidence="7">
    <location>
        <begin position="244"/>
        <end position="258"/>
    </location>
</feature>
<feature type="domain" description="Fork-head" evidence="8">
    <location>
        <begin position="62"/>
        <end position="157"/>
    </location>
</feature>
<name>A0A3P8PZ34_ASTCA</name>
<dbReference type="PROSITE" id="PS00658">
    <property type="entry name" value="FORK_HEAD_2"/>
    <property type="match status" value="1"/>
</dbReference>
<feature type="compositionally biased region" description="Low complexity" evidence="7">
    <location>
        <begin position="323"/>
        <end position="344"/>
    </location>
</feature>
<dbReference type="InterPro" id="IPR036388">
    <property type="entry name" value="WH-like_DNA-bd_sf"/>
</dbReference>
<organism evidence="9 10">
    <name type="scientific">Astatotilapia calliptera</name>
    <name type="common">Eastern happy</name>
    <name type="synonym">Chromis callipterus</name>
    <dbReference type="NCBI Taxonomy" id="8154"/>
    <lineage>
        <taxon>Eukaryota</taxon>
        <taxon>Metazoa</taxon>
        <taxon>Chordata</taxon>
        <taxon>Craniata</taxon>
        <taxon>Vertebrata</taxon>
        <taxon>Euteleostomi</taxon>
        <taxon>Actinopterygii</taxon>
        <taxon>Neopterygii</taxon>
        <taxon>Teleostei</taxon>
        <taxon>Neoteleostei</taxon>
        <taxon>Acanthomorphata</taxon>
        <taxon>Ovalentaria</taxon>
        <taxon>Cichlomorphae</taxon>
        <taxon>Cichliformes</taxon>
        <taxon>Cichlidae</taxon>
        <taxon>African cichlids</taxon>
        <taxon>Pseudocrenilabrinae</taxon>
        <taxon>Haplochromini</taxon>
        <taxon>Astatotilapia</taxon>
    </lineage>
</organism>
<dbReference type="PRINTS" id="PR00053">
    <property type="entry name" value="FORKHEAD"/>
</dbReference>
<keyword evidence="10" id="KW-1185">Reference proteome</keyword>
<dbReference type="InterPro" id="IPR018122">
    <property type="entry name" value="TF_fork_head_CS_1"/>
</dbReference>
<evidence type="ECO:0000313" key="10">
    <source>
        <dbReference type="Proteomes" id="UP000265100"/>
    </source>
</evidence>